<dbReference type="Pfam" id="PF01569">
    <property type="entry name" value="PAP2"/>
    <property type="match status" value="1"/>
</dbReference>
<dbReference type="Proteomes" id="UP001583172">
    <property type="component" value="Unassembled WGS sequence"/>
</dbReference>
<evidence type="ECO:0000313" key="5">
    <source>
        <dbReference type="Proteomes" id="UP001583172"/>
    </source>
</evidence>
<feature type="transmembrane region" description="Helical" evidence="2">
    <location>
        <begin position="239"/>
        <end position="261"/>
    </location>
</feature>
<dbReference type="Pfam" id="PF23658">
    <property type="entry name" value="PDZ_CPAF_rel"/>
    <property type="match status" value="1"/>
</dbReference>
<dbReference type="EMBL" id="JAZGSY010000169">
    <property type="protein sequence ID" value="KAL1839214.1"/>
    <property type="molecule type" value="Genomic_DNA"/>
</dbReference>
<comment type="caution">
    <text evidence="4">The sequence shown here is derived from an EMBL/GenBank/DDBJ whole genome shotgun (WGS) entry which is preliminary data.</text>
</comment>
<evidence type="ECO:0000256" key="2">
    <source>
        <dbReference type="SAM" id="Phobius"/>
    </source>
</evidence>
<reference evidence="4 5" key="1">
    <citation type="journal article" date="2024" name="Commun. Biol.">
        <title>Comparative genomic analysis of thermophilic fungi reveals convergent evolutionary adaptations and gene losses.</title>
        <authorList>
            <person name="Steindorff A.S."/>
            <person name="Aguilar-Pontes M.V."/>
            <person name="Robinson A.J."/>
            <person name="Andreopoulos B."/>
            <person name="LaButti K."/>
            <person name="Kuo A."/>
            <person name="Mondo S."/>
            <person name="Riley R."/>
            <person name="Otillar R."/>
            <person name="Haridas S."/>
            <person name="Lipzen A."/>
            <person name="Grimwood J."/>
            <person name="Schmutz J."/>
            <person name="Clum A."/>
            <person name="Reid I.D."/>
            <person name="Moisan M.C."/>
            <person name="Butler G."/>
            <person name="Nguyen T.T.M."/>
            <person name="Dewar K."/>
            <person name="Conant G."/>
            <person name="Drula E."/>
            <person name="Henrissat B."/>
            <person name="Hansel C."/>
            <person name="Singer S."/>
            <person name="Hutchinson M.I."/>
            <person name="de Vries R.P."/>
            <person name="Natvig D.O."/>
            <person name="Powell A.J."/>
            <person name="Tsang A."/>
            <person name="Grigoriev I.V."/>
        </authorList>
    </citation>
    <scope>NUCLEOTIDE SEQUENCE [LARGE SCALE GENOMIC DNA]</scope>
    <source>
        <strain evidence="4 5">CBS 620.91</strain>
    </source>
</reference>
<proteinExistence type="predicted"/>
<dbReference type="Gene3D" id="1.20.144.10">
    <property type="entry name" value="Phosphatidic acid phosphatase type 2/haloperoxidase"/>
    <property type="match status" value="1"/>
</dbReference>
<dbReference type="PANTHER" id="PTHR37049">
    <property type="entry name" value="PEPTIDASE S41 FAMILY PROTEIN"/>
    <property type="match status" value="1"/>
</dbReference>
<dbReference type="SUPFAM" id="SSF52096">
    <property type="entry name" value="ClpP/crotonase"/>
    <property type="match status" value="1"/>
</dbReference>
<keyword evidence="2" id="KW-0812">Transmembrane</keyword>
<feature type="transmembrane region" description="Helical" evidence="2">
    <location>
        <begin position="127"/>
        <end position="150"/>
    </location>
</feature>
<dbReference type="SUPFAM" id="SSF48317">
    <property type="entry name" value="Acid phosphatase/Vanadium-dependent haloperoxidase"/>
    <property type="match status" value="1"/>
</dbReference>
<dbReference type="InterPro" id="IPR000326">
    <property type="entry name" value="PAP2/HPO"/>
</dbReference>
<organism evidence="4 5">
    <name type="scientific">Humicola insolens</name>
    <name type="common">Soft-rot fungus</name>
    <dbReference type="NCBI Taxonomy" id="85995"/>
    <lineage>
        <taxon>Eukaryota</taxon>
        <taxon>Fungi</taxon>
        <taxon>Dikarya</taxon>
        <taxon>Ascomycota</taxon>
        <taxon>Pezizomycotina</taxon>
        <taxon>Sordariomycetes</taxon>
        <taxon>Sordariomycetidae</taxon>
        <taxon>Sordariales</taxon>
        <taxon>Chaetomiaceae</taxon>
        <taxon>Mycothermus</taxon>
    </lineage>
</organism>
<dbReference type="SMART" id="SM00014">
    <property type="entry name" value="acidPPc"/>
    <property type="match status" value="1"/>
</dbReference>
<dbReference type="InterPro" id="IPR056186">
    <property type="entry name" value="PDZ_CPAF-rel"/>
</dbReference>
<keyword evidence="5" id="KW-1185">Reference proteome</keyword>
<dbReference type="PANTHER" id="PTHR37049:SF4">
    <property type="entry name" value="RHODANESE DOMAIN-CONTAINING PROTEIN"/>
    <property type="match status" value="1"/>
</dbReference>
<dbReference type="InterPro" id="IPR036938">
    <property type="entry name" value="PAP2/HPO_sf"/>
</dbReference>
<evidence type="ECO:0000256" key="1">
    <source>
        <dbReference type="SAM" id="MobiDB-lite"/>
    </source>
</evidence>
<dbReference type="InterPro" id="IPR052766">
    <property type="entry name" value="S41A_metabolite_peptidase"/>
</dbReference>
<name>A0ABR3VBJ1_HUMIN</name>
<gene>
    <name evidence="4" type="ORF">VTJ49DRAFT_1732</name>
</gene>
<feature type="transmembrane region" description="Helical" evidence="2">
    <location>
        <begin position="209"/>
        <end position="227"/>
    </location>
</feature>
<dbReference type="Gene3D" id="3.90.226.10">
    <property type="entry name" value="2-enoyl-CoA Hydratase, Chain A, domain 1"/>
    <property type="match status" value="1"/>
</dbReference>
<feature type="region of interest" description="Disordered" evidence="1">
    <location>
        <begin position="1"/>
        <end position="24"/>
    </location>
</feature>
<sequence length="933" mass="101136">MLPLHRNNVRRKPVPGMTEARTPRHSSSRSLVRFVVHWIKLSWKDILTGAAIGGAALGIYKAPVPFTRSFPITFTSSGDIVYPDLAYPGNRGWVISPTLSGVLSAVIPLAVIILAQLRIRSFWDFNNAVFGVLYSLALGALLQSVIKVLVGSYRPYWLDVCQPDVSRAAANNATGLNGVGFRQIMYTPEVCTNTDTRALRNAMTGFPSGHATAAFAGYTFLFLWMNAKLKVWANFQASFYWLALLLAPALGAVLIAGSLTIDMAHHWYDIVGGMPLNLTYTQTFVIPAVPAAPVRPSLAIACLKSVPLDKEASLAHLDFLRPLLEWQSTIDYLRDPPKGYLSEGVDLIGGLDDMAEKLKRDGRRGYSSQYEFLADLYALTKIRPRDYHLAYDTLLADLFTFELGVDFVAISQDGLAPPEIYVHDDVHRDLRGYKASPVAMIDDMPAVEFLERASVRIGEGHDPDARFNGMLRSVATDASVGFTPRQPFALGIGLRSGQQLGDATTVRFRNGTSRVFSNTAFVRANLTGIESGADLYNAFGRGNGTGPQVIGWEVYHLQARNWTANVSAYPTPVNMTASKLHAGFLPSDDSILSDTAVLSVKSFLTALDPNLAITIPTPDAEDPSMLILAQFRDIIVDFIRISRAADRPKLIIDLQGNGGGLTAVLAVLYFTLFPPASDNDPLWLPFLTQLRAHPQFAFLGAWESSQLSNTTTSLTRTPWPIGDLVSPNGTAWPSFSSFYGPIPSSNNPDRGAYTRPSLLDAASTIPLINNTPFRPAFSSPPFSPENILLLTDGQCGSACALFVAMLRHYHSIRTVAFGGRPSTAGLPMQAVGQTKGGPLISFMGFPRAVHDAIARGEVEVPEGVTLPADTRTGAYTPPLRVSTAMEPLVGWSPGVAVNGGNFVALTGKEEVDAEMMERGATPSQFVGAVKMPL</sequence>
<evidence type="ECO:0000313" key="4">
    <source>
        <dbReference type="EMBL" id="KAL1839214.1"/>
    </source>
</evidence>
<keyword evidence="2" id="KW-0472">Membrane</keyword>
<feature type="transmembrane region" description="Helical" evidence="2">
    <location>
        <begin position="93"/>
        <end position="115"/>
    </location>
</feature>
<dbReference type="InterPro" id="IPR029045">
    <property type="entry name" value="ClpP/crotonase-like_dom_sf"/>
</dbReference>
<evidence type="ECO:0000259" key="3">
    <source>
        <dbReference type="SMART" id="SM00014"/>
    </source>
</evidence>
<accession>A0ABR3VBJ1</accession>
<keyword evidence="2" id="KW-1133">Transmembrane helix</keyword>
<protein>
    <recommendedName>
        <fullName evidence="3">Phosphatidic acid phosphatase type 2/haloperoxidase domain-containing protein</fullName>
    </recommendedName>
</protein>
<feature type="domain" description="Phosphatidic acid phosphatase type 2/haloperoxidase" evidence="3">
    <location>
        <begin position="130"/>
        <end position="285"/>
    </location>
</feature>